<reference evidence="2" key="1">
    <citation type="journal article" date="2019" name="Int. J. Syst. Evol. Microbiol.">
        <title>The Global Catalogue of Microorganisms (GCM) 10K type strain sequencing project: providing services to taxonomists for standard genome sequencing and annotation.</title>
        <authorList>
            <consortium name="The Broad Institute Genomics Platform"/>
            <consortium name="The Broad Institute Genome Sequencing Center for Infectious Disease"/>
            <person name="Wu L."/>
            <person name="Ma J."/>
        </authorList>
    </citation>
    <scope>NUCLEOTIDE SEQUENCE [LARGE SCALE GENOMIC DNA]</scope>
    <source>
        <strain evidence="2">TISTR 2466</strain>
    </source>
</reference>
<keyword evidence="2" id="KW-1185">Reference proteome</keyword>
<comment type="caution">
    <text evidence="1">The sequence shown here is derived from an EMBL/GenBank/DDBJ whole genome shotgun (WGS) entry which is preliminary data.</text>
</comment>
<evidence type="ECO:0000313" key="2">
    <source>
        <dbReference type="Proteomes" id="UP001597399"/>
    </source>
</evidence>
<dbReference type="EMBL" id="JBHUMQ010000057">
    <property type="protein sequence ID" value="MFD2696110.1"/>
    <property type="molecule type" value="Genomic_DNA"/>
</dbReference>
<dbReference type="RefSeq" id="WP_253061880.1">
    <property type="nucleotide sequence ID" value="NZ_JAMXWM010000010.1"/>
</dbReference>
<protein>
    <submittedName>
        <fullName evidence="1">Uncharacterized protein</fullName>
    </submittedName>
</protein>
<accession>A0ABW5SC37</accession>
<gene>
    <name evidence="1" type="ORF">ACFSUE_21115</name>
</gene>
<dbReference type="Proteomes" id="UP001597399">
    <property type="component" value="Unassembled WGS sequence"/>
</dbReference>
<organism evidence="1 2">
    <name type="scientific">Sporolactobacillus shoreicorticis</name>
    <dbReference type="NCBI Taxonomy" id="1923877"/>
    <lineage>
        <taxon>Bacteria</taxon>
        <taxon>Bacillati</taxon>
        <taxon>Bacillota</taxon>
        <taxon>Bacilli</taxon>
        <taxon>Bacillales</taxon>
        <taxon>Sporolactobacillaceae</taxon>
        <taxon>Sporolactobacillus</taxon>
    </lineage>
</organism>
<name>A0ABW5SC37_9BACL</name>
<evidence type="ECO:0000313" key="1">
    <source>
        <dbReference type="EMBL" id="MFD2696110.1"/>
    </source>
</evidence>
<sequence length="60" mass="6746">MKIDPTEFALAVVAANPKKENEDIETYLDSQLALYKASFEKIKSGDPTGNKKRNTDWLNS</sequence>
<proteinExistence type="predicted"/>